<organism evidence="1 2">
    <name type="scientific">Candidatus Zambryskibacteria bacterium RIFCSPLOWO2_12_39_8</name>
    <dbReference type="NCBI Taxonomy" id="1802774"/>
    <lineage>
        <taxon>Bacteria</taxon>
        <taxon>Candidatus Zambryskiibacteriota</taxon>
    </lineage>
</organism>
<dbReference type="InterPro" id="IPR009241">
    <property type="entry name" value="HigB-like"/>
</dbReference>
<evidence type="ECO:0000313" key="2">
    <source>
        <dbReference type="Proteomes" id="UP000177154"/>
    </source>
</evidence>
<proteinExistence type="predicted"/>
<sequence length="102" mass="12020">MGYQYKTFFFGNVKEFINSLSLKDQEKVIGAATTLGNGEFRSVSVKQLKGELKELRVKRYRLIFFIHTNTICFIRIFIKKSQKTPKNEIELAEKIYKLYTNK</sequence>
<dbReference type="EMBL" id="MHWR01000052">
    <property type="protein sequence ID" value="OHB11714.1"/>
    <property type="molecule type" value="Genomic_DNA"/>
</dbReference>
<evidence type="ECO:0000313" key="1">
    <source>
        <dbReference type="EMBL" id="OHB11714.1"/>
    </source>
</evidence>
<gene>
    <name evidence="1" type="ORF">A2Y49_00760</name>
</gene>
<dbReference type="SUPFAM" id="SSF143011">
    <property type="entry name" value="RelE-like"/>
    <property type="match status" value="1"/>
</dbReference>
<comment type="caution">
    <text evidence="1">The sequence shown here is derived from an EMBL/GenBank/DDBJ whole genome shotgun (WGS) entry which is preliminary data.</text>
</comment>
<dbReference type="Pfam" id="PF05973">
    <property type="entry name" value="Gp49"/>
    <property type="match status" value="1"/>
</dbReference>
<dbReference type="Proteomes" id="UP000177154">
    <property type="component" value="Unassembled WGS sequence"/>
</dbReference>
<accession>A0A1G2UQS4</accession>
<dbReference type="AlphaFoldDB" id="A0A1G2UQS4"/>
<dbReference type="InterPro" id="IPR035093">
    <property type="entry name" value="RelE/ParE_toxin_dom_sf"/>
</dbReference>
<evidence type="ECO:0008006" key="3">
    <source>
        <dbReference type="Google" id="ProtNLM"/>
    </source>
</evidence>
<name>A0A1G2UQS4_9BACT</name>
<reference evidence="1 2" key="1">
    <citation type="journal article" date="2016" name="Nat. Commun.">
        <title>Thousands of microbial genomes shed light on interconnected biogeochemical processes in an aquifer system.</title>
        <authorList>
            <person name="Anantharaman K."/>
            <person name="Brown C.T."/>
            <person name="Hug L.A."/>
            <person name="Sharon I."/>
            <person name="Castelle C.J."/>
            <person name="Probst A.J."/>
            <person name="Thomas B.C."/>
            <person name="Singh A."/>
            <person name="Wilkins M.J."/>
            <person name="Karaoz U."/>
            <person name="Brodie E.L."/>
            <person name="Williams K.H."/>
            <person name="Hubbard S.S."/>
            <person name="Banfield J.F."/>
        </authorList>
    </citation>
    <scope>NUCLEOTIDE SEQUENCE [LARGE SCALE GENOMIC DNA]</scope>
</reference>
<protein>
    <recommendedName>
        <fullName evidence="3">Addiction module toxin RelE</fullName>
    </recommendedName>
</protein>
<dbReference type="Gene3D" id="3.30.2310.20">
    <property type="entry name" value="RelE-like"/>
    <property type="match status" value="1"/>
</dbReference>